<dbReference type="SMART" id="SM00409">
    <property type="entry name" value="IG"/>
    <property type="match status" value="1"/>
</dbReference>
<dbReference type="PANTHER" id="PTHR24100">
    <property type="entry name" value="BUTYROPHILIN"/>
    <property type="match status" value="1"/>
</dbReference>
<evidence type="ECO:0000259" key="9">
    <source>
        <dbReference type="PROSITE" id="PS50835"/>
    </source>
</evidence>
<evidence type="ECO:0000256" key="3">
    <source>
        <dbReference type="ARBA" id="ARBA00023136"/>
    </source>
</evidence>
<feature type="transmembrane region" description="Helical" evidence="8">
    <location>
        <begin position="16"/>
        <end position="36"/>
    </location>
</feature>
<evidence type="ECO:0000256" key="1">
    <source>
        <dbReference type="ARBA" id="ARBA00004370"/>
    </source>
</evidence>
<dbReference type="Gene3D" id="2.60.40.10">
    <property type="entry name" value="Immunoglobulins"/>
    <property type="match status" value="2"/>
</dbReference>
<keyword evidence="11" id="KW-1185">Reference proteome</keyword>
<dbReference type="InterPro" id="IPR050504">
    <property type="entry name" value="IgSF_BTN/MOG"/>
</dbReference>
<dbReference type="AlphaFoldDB" id="A0AAV2K6H5"/>
<dbReference type="Proteomes" id="UP001497482">
    <property type="component" value="Chromosome 15"/>
</dbReference>
<proteinExistence type="predicted"/>
<evidence type="ECO:0000256" key="5">
    <source>
        <dbReference type="ARBA" id="ARBA00023180"/>
    </source>
</evidence>
<keyword evidence="3 8" id="KW-0472">Membrane</keyword>
<evidence type="ECO:0000256" key="2">
    <source>
        <dbReference type="ARBA" id="ARBA00022729"/>
    </source>
</evidence>
<dbReference type="GO" id="GO:0009897">
    <property type="term" value="C:external side of plasma membrane"/>
    <property type="evidence" value="ECO:0007669"/>
    <property type="project" value="TreeGrafter"/>
</dbReference>
<name>A0AAV2K6H5_KNICA</name>
<keyword evidence="2" id="KW-0732">Signal</keyword>
<organism evidence="10 11">
    <name type="scientific">Knipowitschia caucasica</name>
    <name type="common">Caucasian dwarf goby</name>
    <name type="synonym">Pomatoschistus caucasicus</name>
    <dbReference type="NCBI Taxonomy" id="637954"/>
    <lineage>
        <taxon>Eukaryota</taxon>
        <taxon>Metazoa</taxon>
        <taxon>Chordata</taxon>
        <taxon>Craniata</taxon>
        <taxon>Vertebrata</taxon>
        <taxon>Euteleostomi</taxon>
        <taxon>Actinopterygii</taxon>
        <taxon>Neopterygii</taxon>
        <taxon>Teleostei</taxon>
        <taxon>Neoteleostei</taxon>
        <taxon>Acanthomorphata</taxon>
        <taxon>Gobiaria</taxon>
        <taxon>Gobiiformes</taxon>
        <taxon>Gobioidei</taxon>
        <taxon>Gobiidae</taxon>
        <taxon>Gobiinae</taxon>
        <taxon>Knipowitschia</taxon>
    </lineage>
</organism>
<dbReference type="PANTHER" id="PTHR24100:SF0">
    <property type="entry name" value="V-SET DOMAIN-CONTAINING T-CELL ACTIVATION INHIBITOR 1"/>
    <property type="match status" value="1"/>
</dbReference>
<accession>A0AAV2K6H5</accession>
<protein>
    <recommendedName>
        <fullName evidence="9">Ig-like domain-containing protein</fullName>
    </recommendedName>
</protein>
<dbReference type="SUPFAM" id="SSF48726">
    <property type="entry name" value="Immunoglobulin"/>
    <property type="match status" value="1"/>
</dbReference>
<evidence type="ECO:0000313" key="11">
    <source>
        <dbReference type="Proteomes" id="UP001497482"/>
    </source>
</evidence>
<evidence type="ECO:0000256" key="6">
    <source>
        <dbReference type="ARBA" id="ARBA00023319"/>
    </source>
</evidence>
<dbReference type="SMART" id="SM00408">
    <property type="entry name" value="IGc2"/>
    <property type="match status" value="1"/>
</dbReference>
<dbReference type="PROSITE" id="PS50835">
    <property type="entry name" value="IG_LIKE"/>
    <property type="match status" value="1"/>
</dbReference>
<dbReference type="InterPro" id="IPR007110">
    <property type="entry name" value="Ig-like_dom"/>
</dbReference>
<dbReference type="GO" id="GO:0001817">
    <property type="term" value="P:regulation of cytokine production"/>
    <property type="evidence" value="ECO:0007669"/>
    <property type="project" value="TreeGrafter"/>
</dbReference>
<dbReference type="GO" id="GO:0005102">
    <property type="term" value="F:signaling receptor binding"/>
    <property type="evidence" value="ECO:0007669"/>
    <property type="project" value="TreeGrafter"/>
</dbReference>
<reference evidence="10 11" key="1">
    <citation type="submission" date="2024-04" db="EMBL/GenBank/DDBJ databases">
        <authorList>
            <person name="Waldvogel A.-M."/>
            <person name="Schoenle A."/>
        </authorList>
    </citation>
    <scope>NUCLEOTIDE SEQUENCE [LARGE SCALE GENOMIC DNA]</scope>
</reference>
<dbReference type="GO" id="GO:0050852">
    <property type="term" value="P:T cell receptor signaling pathway"/>
    <property type="evidence" value="ECO:0007669"/>
    <property type="project" value="TreeGrafter"/>
</dbReference>
<dbReference type="InterPro" id="IPR003598">
    <property type="entry name" value="Ig_sub2"/>
</dbReference>
<feature type="compositionally biased region" description="Gly residues" evidence="7">
    <location>
        <begin position="245"/>
        <end position="256"/>
    </location>
</feature>
<dbReference type="GO" id="GO:1903037">
    <property type="term" value="P:regulation of leukocyte cell-cell adhesion"/>
    <property type="evidence" value="ECO:0007669"/>
    <property type="project" value="UniProtKB-ARBA"/>
</dbReference>
<dbReference type="GO" id="GO:0050863">
    <property type="term" value="P:regulation of T cell activation"/>
    <property type="evidence" value="ECO:0007669"/>
    <property type="project" value="UniProtKB-ARBA"/>
</dbReference>
<keyword evidence="4" id="KW-1015">Disulfide bond</keyword>
<dbReference type="InterPro" id="IPR013783">
    <property type="entry name" value="Ig-like_fold"/>
</dbReference>
<keyword evidence="8" id="KW-1133">Transmembrane helix</keyword>
<evidence type="ECO:0000256" key="4">
    <source>
        <dbReference type="ARBA" id="ARBA00023157"/>
    </source>
</evidence>
<keyword evidence="8" id="KW-0812">Transmembrane</keyword>
<sequence>MGLPQKSPSGNESEEVLLILILLFALIIIIILAFTFTGRLSSVLSFDESPVANLGENHLLSCFLTSDPAPALSRTTVTWTKRGVSGVVFRFQNGAVTLQNQSPQFKGRAALSRDELRTGNASLLLSAVRSQDRGHYTCIVSSSTGGGAVTVELRTGAFSAPSFTLSKKNLTAVAERWFPEPRVTWTDLSDTVLTGTTSLRSTGAGVYRLETTLTSINSSSTFILKIENDLKISVSQATIVSDGATRGGGGDGGTTQGPGLPHGLPPHRPPETPIGLALSAVSNVPLETSFFV</sequence>
<dbReference type="FunFam" id="2.60.40.10:FF:000142">
    <property type="entry name" value="V-set domain-containing T-cell activation inhibitor 1"/>
    <property type="match status" value="1"/>
</dbReference>
<evidence type="ECO:0000256" key="8">
    <source>
        <dbReference type="SAM" id="Phobius"/>
    </source>
</evidence>
<dbReference type="Pfam" id="PF07686">
    <property type="entry name" value="V-set"/>
    <property type="match status" value="1"/>
</dbReference>
<dbReference type="InterPro" id="IPR036179">
    <property type="entry name" value="Ig-like_dom_sf"/>
</dbReference>
<evidence type="ECO:0000256" key="7">
    <source>
        <dbReference type="SAM" id="MobiDB-lite"/>
    </source>
</evidence>
<keyword evidence="6" id="KW-0393">Immunoglobulin domain</keyword>
<gene>
    <name evidence="10" type="ORF">KC01_LOCUS13545</name>
</gene>
<dbReference type="EMBL" id="OZ035837">
    <property type="protein sequence ID" value="CAL1583029.1"/>
    <property type="molecule type" value="Genomic_DNA"/>
</dbReference>
<feature type="region of interest" description="Disordered" evidence="7">
    <location>
        <begin position="242"/>
        <end position="272"/>
    </location>
</feature>
<feature type="domain" description="Ig-like" evidence="9">
    <location>
        <begin position="41"/>
        <end position="154"/>
    </location>
</feature>
<evidence type="ECO:0000313" key="10">
    <source>
        <dbReference type="EMBL" id="CAL1583029.1"/>
    </source>
</evidence>
<dbReference type="InterPro" id="IPR003599">
    <property type="entry name" value="Ig_sub"/>
</dbReference>
<comment type="subcellular location">
    <subcellularLocation>
        <location evidence="1">Membrane</location>
    </subcellularLocation>
</comment>
<dbReference type="InterPro" id="IPR013106">
    <property type="entry name" value="Ig_V-set"/>
</dbReference>
<keyword evidence="5" id="KW-0325">Glycoprotein</keyword>